<dbReference type="PROSITE" id="PS50075">
    <property type="entry name" value="CARRIER"/>
    <property type="match status" value="1"/>
</dbReference>
<organism evidence="2 3">
    <name type="scientific">Poseidonocella pacifica</name>
    <dbReference type="NCBI Taxonomy" id="871651"/>
    <lineage>
        <taxon>Bacteria</taxon>
        <taxon>Pseudomonadati</taxon>
        <taxon>Pseudomonadota</taxon>
        <taxon>Alphaproteobacteria</taxon>
        <taxon>Rhodobacterales</taxon>
        <taxon>Roseobacteraceae</taxon>
        <taxon>Poseidonocella</taxon>
    </lineage>
</organism>
<dbReference type="RefSeq" id="WP_092062900.1">
    <property type="nucleotide sequence ID" value="NZ_FOJU01000002.1"/>
</dbReference>
<evidence type="ECO:0000313" key="3">
    <source>
        <dbReference type="Proteomes" id="UP000198796"/>
    </source>
</evidence>
<protein>
    <submittedName>
        <fullName evidence="2">Aryl carrier domain-containing protein</fullName>
    </submittedName>
</protein>
<keyword evidence="3" id="KW-1185">Reference proteome</keyword>
<evidence type="ECO:0000259" key="1">
    <source>
        <dbReference type="PROSITE" id="PS50075"/>
    </source>
</evidence>
<dbReference type="AlphaFoldDB" id="A0A1I0WPI3"/>
<reference evidence="2 3" key="1">
    <citation type="submission" date="2016-10" db="EMBL/GenBank/DDBJ databases">
        <authorList>
            <person name="de Groot N.N."/>
        </authorList>
    </citation>
    <scope>NUCLEOTIDE SEQUENCE [LARGE SCALE GENOMIC DNA]</scope>
    <source>
        <strain evidence="2 3">DSM 29316</strain>
    </source>
</reference>
<gene>
    <name evidence="2" type="ORF">SAMN05421688_1645</name>
</gene>
<dbReference type="STRING" id="871651.SAMN05421688_1645"/>
<dbReference type="InterPro" id="IPR009081">
    <property type="entry name" value="PP-bd_ACP"/>
</dbReference>
<feature type="domain" description="Carrier" evidence="1">
    <location>
        <begin position="1"/>
        <end position="77"/>
    </location>
</feature>
<dbReference type="SUPFAM" id="SSF47336">
    <property type="entry name" value="ACP-like"/>
    <property type="match status" value="1"/>
</dbReference>
<dbReference type="EMBL" id="FOJU01000002">
    <property type="protein sequence ID" value="SFA90679.1"/>
    <property type="molecule type" value="Genomic_DNA"/>
</dbReference>
<name>A0A1I0WPI3_9RHOB</name>
<dbReference type="OrthoDB" id="2455700at2"/>
<dbReference type="InterPro" id="IPR036736">
    <property type="entry name" value="ACP-like_sf"/>
</dbReference>
<proteinExistence type="predicted"/>
<accession>A0A1I0WPI3</accession>
<dbReference type="Proteomes" id="UP000198796">
    <property type="component" value="Unassembled WGS sequence"/>
</dbReference>
<evidence type="ECO:0000313" key="2">
    <source>
        <dbReference type="EMBL" id="SFA90679.1"/>
    </source>
</evidence>
<sequence length="79" mass="8600">MSNALTQDEMRADIADALGVTPEAIADDASLIDLGVDSMRMMDLMSAWEARQPGLDYMDFMESETLAAWWGIVSAGQKA</sequence>
<dbReference type="Gene3D" id="1.10.1200.10">
    <property type="entry name" value="ACP-like"/>
    <property type="match status" value="1"/>
</dbReference>
<dbReference type="Pfam" id="PF00550">
    <property type="entry name" value="PP-binding"/>
    <property type="match status" value="1"/>
</dbReference>